<keyword evidence="2" id="KW-1185">Reference proteome</keyword>
<dbReference type="Proteomes" id="UP000295645">
    <property type="component" value="Unassembled WGS sequence"/>
</dbReference>
<protein>
    <submittedName>
        <fullName evidence="1">Uncharacterized protein</fullName>
    </submittedName>
</protein>
<gene>
    <name evidence="1" type="ORF">EC912_103127</name>
</gene>
<dbReference type="AlphaFoldDB" id="A0A4R3YQL4"/>
<name>A0A4R3YQL4_9GAMM</name>
<accession>A0A4R3YQL4</accession>
<evidence type="ECO:0000313" key="2">
    <source>
        <dbReference type="Proteomes" id="UP000295645"/>
    </source>
</evidence>
<comment type="caution">
    <text evidence="1">The sequence shown here is derived from an EMBL/GenBank/DDBJ whole genome shotgun (WGS) entry which is preliminary data.</text>
</comment>
<proteinExistence type="predicted"/>
<sequence>MRLPRNKGVAVSVAGKPGGAAATAGKSTSQAMVGLRPEQVAFLGEYAVSTKDRHVFVQILCWPAVPVAWAMLTQTAASLRQLRGDTMALCMPPKGGTSWIHDVAPQLGLPLERDPGAAESTLAALIRRLPVRFAVAVVEQEARQAQVADALRHRSLFSGCLTAYGAYLKSTNQAACRVVIAPNGEPLQNDARQQIYRDVLPHLDSASRLGALELTFWPEATVPVPLEMAQLAAAAVGRHVQQPAQPSPLFEAVRAHLAPPSRFHVVGRQR</sequence>
<reference evidence="1 2" key="1">
    <citation type="submission" date="2019-03" db="EMBL/GenBank/DDBJ databases">
        <title>Above-ground endophytic microbial communities from plants in different locations in the United States.</title>
        <authorList>
            <person name="Frank C."/>
        </authorList>
    </citation>
    <scope>NUCLEOTIDE SEQUENCE [LARGE SCALE GENOMIC DNA]</scope>
    <source>
        <strain evidence="1 2">LP_13_YM</strain>
    </source>
</reference>
<evidence type="ECO:0000313" key="1">
    <source>
        <dbReference type="EMBL" id="TCV94642.1"/>
    </source>
</evidence>
<dbReference type="EMBL" id="SMCS01000003">
    <property type="protein sequence ID" value="TCV94642.1"/>
    <property type="molecule type" value="Genomic_DNA"/>
</dbReference>
<organism evidence="1 2">
    <name type="scientific">Luteibacter rhizovicinus</name>
    <dbReference type="NCBI Taxonomy" id="242606"/>
    <lineage>
        <taxon>Bacteria</taxon>
        <taxon>Pseudomonadati</taxon>
        <taxon>Pseudomonadota</taxon>
        <taxon>Gammaproteobacteria</taxon>
        <taxon>Lysobacterales</taxon>
        <taxon>Rhodanobacteraceae</taxon>
        <taxon>Luteibacter</taxon>
    </lineage>
</organism>